<reference evidence="2" key="1">
    <citation type="journal article" date="2022" name="bioRxiv">
        <title>Sequencing and chromosome-scale assembly of the giantPleurodeles waltlgenome.</title>
        <authorList>
            <person name="Brown T."/>
            <person name="Elewa A."/>
            <person name="Iarovenko S."/>
            <person name="Subramanian E."/>
            <person name="Araus A.J."/>
            <person name="Petzold A."/>
            <person name="Susuki M."/>
            <person name="Suzuki K.-i.T."/>
            <person name="Hayashi T."/>
            <person name="Toyoda A."/>
            <person name="Oliveira C."/>
            <person name="Osipova E."/>
            <person name="Leigh N.D."/>
            <person name="Simon A."/>
            <person name="Yun M.H."/>
        </authorList>
    </citation>
    <scope>NUCLEOTIDE SEQUENCE</scope>
    <source>
        <strain evidence="2">20211129_DDA</strain>
        <tissue evidence="2">Liver</tissue>
    </source>
</reference>
<evidence type="ECO:0000256" key="1">
    <source>
        <dbReference type="SAM" id="MobiDB-lite"/>
    </source>
</evidence>
<dbReference type="EMBL" id="JANPWB010000011">
    <property type="protein sequence ID" value="KAJ1129926.1"/>
    <property type="molecule type" value="Genomic_DNA"/>
</dbReference>
<dbReference type="Gene3D" id="3.30.250.20">
    <property type="entry name" value="L1 transposable element, C-terminal domain"/>
    <property type="match status" value="1"/>
</dbReference>
<proteinExistence type="predicted"/>
<dbReference type="Proteomes" id="UP001066276">
    <property type="component" value="Chromosome 7"/>
</dbReference>
<accession>A0AAV7PR71</accession>
<comment type="caution">
    <text evidence="2">The sequence shown here is derived from an EMBL/GenBank/DDBJ whole genome shotgun (WGS) entry which is preliminary data.</text>
</comment>
<name>A0AAV7PR71_PLEWA</name>
<protein>
    <submittedName>
        <fullName evidence="2">Uncharacterized protein</fullName>
    </submittedName>
</protein>
<dbReference type="AlphaFoldDB" id="A0AAV7PR71"/>
<organism evidence="2 3">
    <name type="scientific">Pleurodeles waltl</name>
    <name type="common">Iberian ribbed newt</name>
    <dbReference type="NCBI Taxonomy" id="8319"/>
    <lineage>
        <taxon>Eukaryota</taxon>
        <taxon>Metazoa</taxon>
        <taxon>Chordata</taxon>
        <taxon>Craniata</taxon>
        <taxon>Vertebrata</taxon>
        <taxon>Euteleostomi</taxon>
        <taxon>Amphibia</taxon>
        <taxon>Batrachia</taxon>
        <taxon>Caudata</taxon>
        <taxon>Salamandroidea</taxon>
        <taxon>Salamandridae</taxon>
        <taxon>Pleurodelinae</taxon>
        <taxon>Pleurodeles</taxon>
    </lineage>
</organism>
<gene>
    <name evidence="2" type="ORF">NDU88_008286</name>
</gene>
<sequence>MRRYTGGNAQCPQARIGLPQERAPHPTRQEPGTTASIRRLGEQIASLQLSQKRSAGVGSDRVSERLRGLLLGHMAPTLKEQNIVLDRIQSGQPCSLPRSDPEHTYLFALLQREAIWTDIRDLPMIEFEGHRIGLFQDLSLLTLQCCRALRPVMDSLRERGIRYKWGHPFHLQFIWQNETHNICTLEDAQGLSRMPLHVGDDAH</sequence>
<evidence type="ECO:0000313" key="2">
    <source>
        <dbReference type="EMBL" id="KAJ1129926.1"/>
    </source>
</evidence>
<evidence type="ECO:0000313" key="3">
    <source>
        <dbReference type="Proteomes" id="UP001066276"/>
    </source>
</evidence>
<dbReference type="InterPro" id="IPR042566">
    <property type="entry name" value="L1_C"/>
</dbReference>
<feature type="region of interest" description="Disordered" evidence="1">
    <location>
        <begin position="1"/>
        <end position="32"/>
    </location>
</feature>
<keyword evidence="3" id="KW-1185">Reference proteome</keyword>